<dbReference type="HAMAP" id="MF_01457">
    <property type="entry name" value="YcgR"/>
    <property type="match status" value="1"/>
</dbReference>
<name>A0A6L5JX30_RHOTE</name>
<proteinExistence type="inferred from homology"/>
<dbReference type="Gene3D" id="2.30.110.10">
    <property type="entry name" value="Electron Transport, Fmn-binding Protein, Chain A"/>
    <property type="match status" value="1"/>
</dbReference>
<evidence type="ECO:0000256" key="3">
    <source>
        <dbReference type="ARBA" id="ARBA00023143"/>
    </source>
</evidence>
<keyword evidence="7" id="KW-0969">Cilium</keyword>
<evidence type="ECO:0000313" key="8">
    <source>
        <dbReference type="Proteomes" id="UP000480275"/>
    </source>
</evidence>
<keyword evidence="7" id="KW-0966">Cell projection</keyword>
<evidence type="ECO:0000256" key="4">
    <source>
        <dbReference type="HAMAP-Rule" id="MF_01457"/>
    </source>
</evidence>
<evidence type="ECO:0000259" key="5">
    <source>
        <dbReference type="Pfam" id="PF07238"/>
    </source>
</evidence>
<feature type="domain" description="Type III secretion system flagellar brake protein YcgR PilZN" evidence="6">
    <location>
        <begin position="28"/>
        <end position="134"/>
    </location>
</feature>
<dbReference type="Pfam" id="PF07317">
    <property type="entry name" value="PilZN"/>
    <property type="match status" value="1"/>
</dbReference>
<comment type="subcellular location">
    <subcellularLocation>
        <location evidence="4">Bacterial flagellum basal body</location>
    </subcellularLocation>
</comment>
<dbReference type="GO" id="GO:0071945">
    <property type="term" value="P:regulation of bacterial-type flagellum-dependent cell motility by regulation of motor speed"/>
    <property type="evidence" value="ECO:0007669"/>
    <property type="project" value="UniProtKB-UniRule"/>
</dbReference>
<organism evidence="7 8">
    <name type="scientific">Rhodocyclus tenuis</name>
    <name type="common">Rhodospirillum tenue</name>
    <dbReference type="NCBI Taxonomy" id="1066"/>
    <lineage>
        <taxon>Bacteria</taxon>
        <taxon>Pseudomonadati</taxon>
        <taxon>Pseudomonadota</taxon>
        <taxon>Betaproteobacteria</taxon>
        <taxon>Rhodocyclales</taxon>
        <taxon>Rhodocyclaceae</taxon>
        <taxon>Rhodocyclus</taxon>
    </lineage>
</organism>
<evidence type="ECO:0000256" key="1">
    <source>
        <dbReference type="ARBA" id="ARBA00022636"/>
    </source>
</evidence>
<keyword evidence="2 4" id="KW-0547">Nucleotide-binding</keyword>
<dbReference type="InterPro" id="IPR009875">
    <property type="entry name" value="PilZ_domain"/>
</dbReference>
<keyword evidence="1 4" id="KW-0973">c-di-GMP</keyword>
<dbReference type="OrthoDB" id="5572581at2"/>
<dbReference type="Proteomes" id="UP000480275">
    <property type="component" value="Unassembled WGS sequence"/>
</dbReference>
<dbReference type="EMBL" id="WIXJ01000004">
    <property type="protein sequence ID" value="MQY51581.1"/>
    <property type="molecule type" value="Genomic_DNA"/>
</dbReference>
<gene>
    <name evidence="4" type="primary">ycgR</name>
    <name evidence="7" type="ORF">GHK24_07335</name>
</gene>
<comment type="function">
    <text evidence="4">Acts as a flagellar brake, regulating swimming and swarming in a bis-(3'-5') cyclic diguanylic acid (c-di-GMP)-dependent manner. Binds 1 c-di-GMP dimer per subunit. Increasing levels of c-di-GMP lead to decreased motility.</text>
</comment>
<dbReference type="GO" id="GO:0035438">
    <property type="term" value="F:cyclic-di-GMP binding"/>
    <property type="evidence" value="ECO:0007669"/>
    <property type="project" value="UniProtKB-UniRule"/>
</dbReference>
<dbReference type="AlphaFoldDB" id="A0A6L5JX30"/>
<comment type="caution">
    <text evidence="7">The sequence shown here is derived from an EMBL/GenBank/DDBJ whole genome shotgun (WGS) entry which is preliminary data.</text>
</comment>
<sequence length="267" mass="30032">MAETDVPDAPEQPAPRFELEQSNDYSRFLLRSRSEILFVLRSLIQKTAMITVYFDQGQSFLLTTILSLTPDNDGIIFDIASDDEVNRKALAANKLIFITAIDRVKVQFKLKGLKATQFEGRPAFRGELPEDVLRLQRREYFRLSTPVANPVKCHIPMRRPDGTAMTIDLPLIDISAGGVGLMLTPTQRDLFPVGEVLADCRMTLPDEGILTASLGVRNAFDVTTRTGSQYVRLGCEFIDLPGSRMSMVQRYITRIERERKARLSGMS</sequence>
<comment type="subunit">
    <text evidence="4">Monomer. Interacts with the flagellar basal bodies.</text>
</comment>
<evidence type="ECO:0000313" key="7">
    <source>
        <dbReference type="EMBL" id="MQY51581.1"/>
    </source>
</evidence>
<dbReference type="InterPro" id="IPR012349">
    <property type="entry name" value="Split_barrel_FMN-bd"/>
</dbReference>
<keyword evidence="7" id="KW-0282">Flagellum</keyword>
<comment type="similarity">
    <text evidence="4">Belongs to the YcgR family.</text>
</comment>
<dbReference type="GO" id="GO:0071973">
    <property type="term" value="P:bacterial-type flagellum-dependent cell motility"/>
    <property type="evidence" value="ECO:0007669"/>
    <property type="project" value="UniProtKB-UniRule"/>
</dbReference>
<protein>
    <recommendedName>
        <fullName evidence="4">Flagellar brake protein YcgR</fullName>
    </recommendedName>
    <alternativeName>
        <fullName evidence="4">Cyclic di-GMP binding protein YcgR</fullName>
    </alternativeName>
</protein>
<reference evidence="7 8" key="1">
    <citation type="submission" date="2019-10" db="EMBL/GenBank/DDBJ databases">
        <title>Whole-genome sequence of the purple nonsulfur photosynthetic bacterium Rhodocyclus tenuis.</title>
        <authorList>
            <person name="Kyndt J.A."/>
            <person name="Meyer T.E."/>
        </authorList>
    </citation>
    <scope>NUCLEOTIDE SEQUENCE [LARGE SCALE GENOMIC DNA]</scope>
    <source>
        <strain evidence="7 8">DSM 110</strain>
    </source>
</reference>
<dbReference type="GO" id="GO:0009425">
    <property type="term" value="C:bacterial-type flagellum basal body"/>
    <property type="evidence" value="ECO:0007669"/>
    <property type="project" value="UniProtKB-SubCell"/>
</dbReference>
<keyword evidence="3 4" id="KW-0975">Bacterial flagellum</keyword>
<evidence type="ECO:0000256" key="2">
    <source>
        <dbReference type="ARBA" id="ARBA00022741"/>
    </source>
</evidence>
<dbReference type="Gene3D" id="2.40.10.220">
    <property type="entry name" value="predicted glycosyltransferase like domains"/>
    <property type="match status" value="1"/>
</dbReference>
<evidence type="ECO:0000259" key="6">
    <source>
        <dbReference type="Pfam" id="PF07317"/>
    </source>
</evidence>
<dbReference type="InterPro" id="IPR009926">
    <property type="entry name" value="T3SS_YcgR_PilZN"/>
</dbReference>
<accession>A0A6L5JX30</accession>
<dbReference type="Pfam" id="PF07238">
    <property type="entry name" value="PilZ"/>
    <property type="match status" value="1"/>
</dbReference>
<feature type="domain" description="PilZ" evidence="5">
    <location>
        <begin position="136"/>
        <end position="253"/>
    </location>
</feature>
<dbReference type="InterPro" id="IPR023787">
    <property type="entry name" value="T3SS_YcgR"/>
</dbReference>